<evidence type="ECO:0000259" key="2">
    <source>
        <dbReference type="PROSITE" id="PS50030"/>
    </source>
</evidence>
<accession>L1JU35</accession>
<dbReference type="InterPro" id="IPR042575">
    <property type="entry name" value="UBAP1_C"/>
</dbReference>
<dbReference type="InterPro" id="IPR015940">
    <property type="entry name" value="UBA"/>
</dbReference>
<dbReference type="InterPro" id="IPR009060">
    <property type="entry name" value="UBA-like_sf"/>
</dbReference>
<dbReference type="RefSeq" id="XP_005838779.1">
    <property type="nucleotide sequence ID" value="XM_005838722.1"/>
</dbReference>
<feature type="non-terminal residue" evidence="3">
    <location>
        <position position="305"/>
    </location>
</feature>
<evidence type="ECO:0000313" key="3">
    <source>
        <dbReference type="EMBL" id="EKX51799.1"/>
    </source>
</evidence>
<sequence length="305" mass="33996">MEPSGLEAQDDSEVDIYLASEDELGSFMAEHDETLSVCDDFEPLRIAGEKISMAFADEPSRMYGELLRLCKEVVKALHETNHHEMSDAFKMLKMIAADAVQRAEQHLPPPLQEEEAAADPAASESPELRTSMQRELKPGSRRPRPQAPQAGGRPTGLFANLFSGFGWKQSIHGGRIGVRKVSPNPVLCDQLCSNGFSRADVLKVLVRVQNDATKALEILTGMYSTSSVDEELVSQMEKLGFGREDVALALKETQNEEVLALEILTDRDRIAALRAKEEQRRKLELFDEDEFEFVNLDTDADCKRS</sequence>
<protein>
    <recommendedName>
        <fullName evidence="2">UBA domain-containing protein</fullName>
    </recommendedName>
</protein>
<reference evidence="4" key="3">
    <citation type="submission" date="2015-06" db="UniProtKB">
        <authorList>
            <consortium name="EnsemblProtists"/>
        </authorList>
    </citation>
    <scope>IDENTIFICATION</scope>
</reference>
<proteinExistence type="predicted"/>
<dbReference type="OrthoDB" id="434245at2759"/>
<dbReference type="KEGG" id="gtt:GUITHDRAFT_161424"/>
<dbReference type="EMBL" id="JH992974">
    <property type="protein sequence ID" value="EKX51799.1"/>
    <property type="molecule type" value="Genomic_DNA"/>
</dbReference>
<gene>
    <name evidence="3" type="ORF">GUITHDRAFT_161424</name>
</gene>
<reference evidence="5" key="2">
    <citation type="submission" date="2012-11" db="EMBL/GenBank/DDBJ databases">
        <authorList>
            <person name="Kuo A."/>
            <person name="Curtis B.A."/>
            <person name="Tanifuji G."/>
            <person name="Burki F."/>
            <person name="Gruber A."/>
            <person name="Irimia M."/>
            <person name="Maruyama S."/>
            <person name="Arias M.C."/>
            <person name="Ball S.G."/>
            <person name="Gile G.H."/>
            <person name="Hirakawa Y."/>
            <person name="Hopkins J.F."/>
            <person name="Rensing S.A."/>
            <person name="Schmutz J."/>
            <person name="Symeonidi A."/>
            <person name="Elias M."/>
            <person name="Eveleigh R.J."/>
            <person name="Herman E.K."/>
            <person name="Klute M.J."/>
            <person name="Nakayama T."/>
            <person name="Obornik M."/>
            <person name="Reyes-Prieto A."/>
            <person name="Armbrust E.V."/>
            <person name="Aves S.J."/>
            <person name="Beiko R.G."/>
            <person name="Coutinho P."/>
            <person name="Dacks J.B."/>
            <person name="Durnford D.G."/>
            <person name="Fast N.M."/>
            <person name="Green B.R."/>
            <person name="Grisdale C."/>
            <person name="Hempe F."/>
            <person name="Henrissat B."/>
            <person name="Hoppner M.P."/>
            <person name="Ishida K.-I."/>
            <person name="Kim E."/>
            <person name="Koreny L."/>
            <person name="Kroth P.G."/>
            <person name="Liu Y."/>
            <person name="Malik S.-B."/>
            <person name="Maier U.G."/>
            <person name="McRose D."/>
            <person name="Mock T."/>
            <person name="Neilson J.A."/>
            <person name="Onodera N.T."/>
            <person name="Poole A.M."/>
            <person name="Pritham E.J."/>
            <person name="Richards T.A."/>
            <person name="Rocap G."/>
            <person name="Roy S.W."/>
            <person name="Sarai C."/>
            <person name="Schaack S."/>
            <person name="Shirato S."/>
            <person name="Slamovits C.H."/>
            <person name="Spencer D.F."/>
            <person name="Suzuki S."/>
            <person name="Worden A.Z."/>
            <person name="Zauner S."/>
            <person name="Barry K."/>
            <person name="Bell C."/>
            <person name="Bharti A.K."/>
            <person name="Crow J.A."/>
            <person name="Grimwood J."/>
            <person name="Kramer R."/>
            <person name="Lindquist E."/>
            <person name="Lucas S."/>
            <person name="Salamov A."/>
            <person name="McFadden G.I."/>
            <person name="Lane C.E."/>
            <person name="Keeling P.J."/>
            <person name="Gray M.W."/>
            <person name="Grigoriev I.V."/>
            <person name="Archibald J.M."/>
        </authorList>
    </citation>
    <scope>NUCLEOTIDE SEQUENCE</scope>
    <source>
        <strain evidence="5">CCMP2712</strain>
    </source>
</reference>
<dbReference type="Gene3D" id="1.20.120.1920">
    <property type="entry name" value="UBAP1 SOUBA domain"/>
    <property type="match status" value="1"/>
</dbReference>
<dbReference type="AlphaFoldDB" id="L1JU35"/>
<evidence type="ECO:0000256" key="1">
    <source>
        <dbReference type="SAM" id="MobiDB-lite"/>
    </source>
</evidence>
<dbReference type="PROSITE" id="PS50030">
    <property type="entry name" value="UBA"/>
    <property type="match status" value="1"/>
</dbReference>
<evidence type="ECO:0000313" key="4">
    <source>
        <dbReference type="EnsemblProtists" id="EKX51799"/>
    </source>
</evidence>
<reference evidence="3 5" key="1">
    <citation type="journal article" date="2012" name="Nature">
        <title>Algal genomes reveal evolutionary mosaicism and the fate of nucleomorphs.</title>
        <authorList>
            <consortium name="DOE Joint Genome Institute"/>
            <person name="Curtis B.A."/>
            <person name="Tanifuji G."/>
            <person name="Burki F."/>
            <person name="Gruber A."/>
            <person name="Irimia M."/>
            <person name="Maruyama S."/>
            <person name="Arias M.C."/>
            <person name="Ball S.G."/>
            <person name="Gile G.H."/>
            <person name="Hirakawa Y."/>
            <person name="Hopkins J.F."/>
            <person name="Kuo A."/>
            <person name="Rensing S.A."/>
            <person name="Schmutz J."/>
            <person name="Symeonidi A."/>
            <person name="Elias M."/>
            <person name="Eveleigh R.J."/>
            <person name="Herman E.K."/>
            <person name="Klute M.J."/>
            <person name="Nakayama T."/>
            <person name="Obornik M."/>
            <person name="Reyes-Prieto A."/>
            <person name="Armbrust E.V."/>
            <person name="Aves S.J."/>
            <person name="Beiko R.G."/>
            <person name="Coutinho P."/>
            <person name="Dacks J.B."/>
            <person name="Durnford D.G."/>
            <person name="Fast N.M."/>
            <person name="Green B.R."/>
            <person name="Grisdale C.J."/>
            <person name="Hempel F."/>
            <person name="Henrissat B."/>
            <person name="Hoppner M.P."/>
            <person name="Ishida K."/>
            <person name="Kim E."/>
            <person name="Koreny L."/>
            <person name="Kroth P.G."/>
            <person name="Liu Y."/>
            <person name="Malik S.B."/>
            <person name="Maier U.G."/>
            <person name="McRose D."/>
            <person name="Mock T."/>
            <person name="Neilson J.A."/>
            <person name="Onodera N.T."/>
            <person name="Poole A.M."/>
            <person name="Pritham E.J."/>
            <person name="Richards T.A."/>
            <person name="Rocap G."/>
            <person name="Roy S.W."/>
            <person name="Sarai C."/>
            <person name="Schaack S."/>
            <person name="Shirato S."/>
            <person name="Slamovits C.H."/>
            <person name="Spencer D.F."/>
            <person name="Suzuki S."/>
            <person name="Worden A.Z."/>
            <person name="Zauner S."/>
            <person name="Barry K."/>
            <person name="Bell C."/>
            <person name="Bharti A.K."/>
            <person name="Crow J.A."/>
            <person name="Grimwood J."/>
            <person name="Kramer R."/>
            <person name="Lindquist E."/>
            <person name="Lucas S."/>
            <person name="Salamov A."/>
            <person name="McFadden G.I."/>
            <person name="Lane C.E."/>
            <person name="Keeling P.J."/>
            <person name="Gray M.W."/>
            <person name="Grigoriev I.V."/>
            <person name="Archibald J.M."/>
        </authorList>
    </citation>
    <scope>NUCLEOTIDE SEQUENCE</scope>
    <source>
        <strain evidence="3 5">CCMP2712</strain>
    </source>
</reference>
<feature type="domain" description="UBA" evidence="2">
    <location>
        <begin position="227"/>
        <end position="267"/>
    </location>
</feature>
<name>L1JU35_GUITC</name>
<feature type="region of interest" description="Disordered" evidence="1">
    <location>
        <begin position="108"/>
        <end position="153"/>
    </location>
</feature>
<dbReference type="GeneID" id="17308584"/>
<dbReference type="EnsemblProtists" id="EKX51799">
    <property type="protein sequence ID" value="EKX51799"/>
    <property type="gene ID" value="GUITHDRAFT_161424"/>
</dbReference>
<evidence type="ECO:0000313" key="5">
    <source>
        <dbReference type="Proteomes" id="UP000011087"/>
    </source>
</evidence>
<dbReference type="SMART" id="SM00165">
    <property type="entry name" value="UBA"/>
    <property type="match status" value="2"/>
</dbReference>
<dbReference type="SUPFAM" id="SSF46934">
    <property type="entry name" value="UBA-like"/>
    <property type="match status" value="2"/>
</dbReference>
<dbReference type="HOGENOM" id="CLU_913497_0_0_1"/>
<dbReference type="PaxDb" id="55529-EKX51799"/>
<keyword evidence="5" id="KW-1185">Reference proteome</keyword>
<organism evidence="3">
    <name type="scientific">Guillardia theta (strain CCMP2712)</name>
    <name type="common">Cryptophyte</name>
    <dbReference type="NCBI Taxonomy" id="905079"/>
    <lineage>
        <taxon>Eukaryota</taxon>
        <taxon>Cryptophyceae</taxon>
        <taxon>Pyrenomonadales</taxon>
        <taxon>Geminigeraceae</taxon>
        <taxon>Guillardia</taxon>
    </lineage>
</organism>
<dbReference type="Proteomes" id="UP000011087">
    <property type="component" value="Unassembled WGS sequence"/>
</dbReference>